<protein>
    <recommendedName>
        <fullName evidence="4">Gliding motility-associated C-terminal domain-containing protein</fullName>
    </recommendedName>
</protein>
<dbReference type="RefSeq" id="WP_109352048.1">
    <property type="nucleotide sequence ID" value="NZ_QFRI01000001.1"/>
</dbReference>
<name>A0A2U2X8H1_9FLAO</name>
<dbReference type="Pfam" id="PF13585">
    <property type="entry name" value="CHU_C"/>
    <property type="match status" value="1"/>
</dbReference>
<evidence type="ECO:0000313" key="3">
    <source>
        <dbReference type="Proteomes" id="UP000245375"/>
    </source>
</evidence>
<evidence type="ECO:0000313" key="2">
    <source>
        <dbReference type="EMBL" id="PWH84043.1"/>
    </source>
</evidence>
<keyword evidence="3" id="KW-1185">Reference proteome</keyword>
<keyword evidence="1" id="KW-0732">Signal</keyword>
<reference evidence="3" key="2">
    <citation type="submission" date="2018-05" db="EMBL/GenBank/DDBJ databases">
        <title>Algibacter marinivivus sp. nov., isolated from sample around a algae.</title>
        <authorList>
            <person name="Lu D."/>
        </authorList>
    </citation>
    <scope>NUCLEOTIDE SEQUENCE [LARGE SCALE GENOMIC DNA]</scope>
    <source>
        <strain evidence="3">ZY111</strain>
    </source>
</reference>
<organism evidence="2 3">
    <name type="scientific">Algibacter marinivivus</name>
    <dbReference type="NCBI Taxonomy" id="2100723"/>
    <lineage>
        <taxon>Bacteria</taxon>
        <taxon>Pseudomonadati</taxon>
        <taxon>Bacteroidota</taxon>
        <taxon>Flavobacteriia</taxon>
        <taxon>Flavobacteriales</taxon>
        <taxon>Flavobacteriaceae</taxon>
        <taxon>Algibacter</taxon>
    </lineage>
</organism>
<accession>A0A2U2X8H1</accession>
<comment type="caution">
    <text evidence="2">The sequence shown here is derived from an EMBL/GenBank/DDBJ whole genome shotgun (WGS) entry which is preliminary data.</text>
</comment>
<dbReference type="NCBIfam" id="TIGR04131">
    <property type="entry name" value="Bac_Flav_CTERM"/>
    <property type="match status" value="1"/>
</dbReference>
<gene>
    <name evidence="2" type="ORF">DIS18_05715</name>
</gene>
<evidence type="ECO:0008006" key="4">
    <source>
        <dbReference type="Google" id="ProtNLM"/>
    </source>
</evidence>
<dbReference type="InterPro" id="IPR014755">
    <property type="entry name" value="Cu-Rt/internalin_Ig-like"/>
</dbReference>
<proteinExistence type="predicted"/>
<dbReference type="EMBL" id="QFRI01000001">
    <property type="protein sequence ID" value="PWH84043.1"/>
    <property type="molecule type" value="Genomic_DNA"/>
</dbReference>
<dbReference type="Proteomes" id="UP000245375">
    <property type="component" value="Unassembled WGS sequence"/>
</dbReference>
<sequence>MFRYLIALFLILVTDFSFGQIVLTQTHNDATIGLDRKAWNGLGNTSIHSDGYAHDFTLPLRTNPCEQITGITVEVNYTGYTNNNACPHYVTYYNQFYGCTTYAGGATCLPATNLIAEPNYPPNTNPPPFVYGNPLGSPLNSNIVPDFGDNLSFDIVPVSDPGCNPVTNGHISHQYTITVTVTISNTSPTSPTFTQVPAICSGDTLSALPTTSNNSITGTWSPALDNTATTTYTFTPDAGQCASTQTMTITVNPPVTPTFTQVPAICSGDTLSALPTTSNNSITGTWSPALDNTATTTYTFTPDAGQCASTQTMTITVNPSVTPTFTQISAICAGDTLSALPTTSNNSITGTWSPALDNTTTTTYTFTPDAGQCASTQTMTVTVNPSVTPTFTQVSAICNGDTLSALPTISNNSITGTWSPALDNTATTTYTFTPDAGQCASSQTMTITVNPTVTPTFTQVSAICAGDTLSALPTTSNNSITGTWSPALDNTATTTYTFTPDAGQCASTQTMTITVNPSVTPTFTQVSAICSGDTLSALPTTSNNSITGTWSPALDNTATTTYTFTPDAGQCASTQTMTITVNPSVTPAFTQISAICSGDTLSALPTTSNNSITGRWSPALDNTATTTYTFTPDAGQCASTQTMTIAVNASATPTFTQVPAICSGDTLSVLPTTSNNGVTGIWSPALNNTMTTIYTFTPDAGFCPSPVTMTIEVNENPSFSLLDEYFLCLNNSGNVVVPLTIDTGLSVNTYSFSWQLNGNVIMGANQASFMPVQGGNYGVIVQNIVTMCESSMLTVVTELSEPEFEAEVITADFSENQTIQVTTMSSGDFEYQLDDGPWQDEPVFNNVSAGEHLVTVRDKAGCIASSKTVIVINYPKFFTPNDDGYNDRWNISSIGNQANARINIFNRYGKLLKQFNPSSEGWSGLYNGRLMPMDDYWFTVDYNDANTGERKTFKAHFALKR</sequence>
<dbReference type="Gene3D" id="2.60.40.1220">
    <property type="match status" value="8"/>
</dbReference>
<dbReference type="InterPro" id="IPR026341">
    <property type="entry name" value="T9SS_type_B"/>
</dbReference>
<evidence type="ECO:0000256" key="1">
    <source>
        <dbReference type="ARBA" id="ARBA00022729"/>
    </source>
</evidence>
<dbReference type="OrthoDB" id="9765926at2"/>
<reference evidence="2 3" key="1">
    <citation type="submission" date="2018-05" db="EMBL/GenBank/DDBJ databases">
        <title>Algibacter marinivivus sp. nov., isolated from sample around a algae.</title>
        <authorList>
            <person name="Zhong X."/>
        </authorList>
    </citation>
    <scope>NUCLEOTIDE SEQUENCE [LARGE SCALE GENOMIC DNA]</scope>
    <source>
        <strain evidence="2 3">ZY111</strain>
    </source>
</reference>
<dbReference type="AlphaFoldDB" id="A0A2U2X8H1"/>
<reference evidence="3" key="3">
    <citation type="submission" date="2018-05" db="EMBL/GenBank/DDBJ databases">
        <authorList>
            <person name="Lu D."/>
        </authorList>
    </citation>
    <scope>NUCLEOTIDE SEQUENCE [LARGE SCALE GENOMIC DNA]</scope>
    <source>
        <strain evidence="3">ZY111</strain>
    </source>
</reference>